<dbReference type="OrthoDB" id="9789501at2"/>
<dbReference type="AlphaFoldDB" id="A0A2P7SJ97"/>
<organism evidence="2 3">
    <name type="scientific">Kumtagia ephedrae</name>
    <dbReference type="NCBI Taxonomy" id="2116701"/>
    <lineage>
        <taxon>Bacteria</taxon>
        <taxon>Pseudomonadati</taxon>
        <taxon>Pseudomonadota</taxon>
        <taxon>Alphaproteobacteria</taxon>
        <taxon>Hyphomicrobiales</taxon>
        <taxon>Phyllobacteriaceae</taxon>
        <taxon>Kumtagia</taxon>
    </lineage>
</organism>
<evidence type="ECO:0000313" key="2">
    <source>
        <dbReference type="EMBL" id="PSJ62568.1"/>
    </source>
</evidence>
<dbReference type="EMBL" id="PXYK01000006">
    <property type="protein sequence ID" value="PSJ62568.1"/>
    <property type="molecule type" value="Genomic_DNA"/>
</dbReference>
<reference evidence="2 3" key="1">
    <citation type="submission" date="2018-03" db="EMBL/GenBank/DDBJ databases">
        <title>The draft genome of Mesorhizobium sp. 6GN-30.</title>
        <authorList>
            <person name="Liu L."/>
            <person name="Li L."/>
            <person name="Wang T."/>
            <person name="Zhang X."/>
            <person name="Liang L."/>
        </authorList>
    </citation>
    <scope>NUCLEOTIDE SEQUENCE [LARGE SCALE GENOMIC DNA]</scope>
    <source>
        <strain evidence="2 3">6GN30</strain>
    </source>
</reference>
<protein>
    <submittedName>
        <fullName evidence="2">RES domain-containing protein</fullName>
    </submittedName>
</protein>
<dbReference type="InterPro" id="IPR014914">
    <property type="entry name" value="RES_dom"/>
</dbReference>
<dbReference type="Proteomes" id="UP000241229">
    <property type="component" value="Unassembled WGS sequence"/>
</dbReference>
<evidence type="ECO:0000259" key="1">
    <source>
        <dbReference type="SMART" id="SM00953"/>
    </source>
</evidence>
<gene>
    <name evidence="2" type="ORF">C7I84_08145</name>
</gene>
<accession>A0A2P7SJ97</accession>
<sequence length="153" mass="17395">MRLWRLSSRQFAESFDGGYGLLFDGRWNTVGRPVTYAATSPSLCVLEKLVHVEDPALMPSLAMVIYRVPDDVPVARRDLDDLPPDWRRRETETQHIGDEWLARLEAAILFVPSVIVPIAGSPDQNLIVNHRHPATAEITIERIEPFELDVRLL</sequence>
<feature type="domain" description="RES" evidence="1">
    <location>
        <begin position="14"/>
        <end position="142"/>
    </location>
</feature>
<dbReference type="Pfam" id="PF08808">
    <property type="entry name" value="RES"/>
    <property type="match status" value="1"/>
</dbReference>
<comment type="caution">
    <text evidence="2">The sequence shown here is derived from an EMBL/GenBank/DDBJ whole genome shotgun (WGS) entry which is preliminary data.</text>
</comment>
<dbReference type="RefSeq" id="WP_106771670.1">
    <property type="nucleotide sequence ID" value="NZ_PXYK01000006.1"/>
</dbReference>
<dbReference type="SMART" id="SM00953">
    <property type="entry name" value="RES"/>
    <property type="match status" value="1"/>
</dbReference>
<keyword evidence="3" id="KW-1185">Reference proteome</keyword>
<proteinExistence type="predicted"/>
<name>A0A2P7SJ97_9HYPH</name>
<evidence type="ECO:0000313" key="3">
    <source>
        <dbReference type="Proteomes" id="UP000241229"/>
    </source>
</evidence>